<feature type="region of interest" description="Disordered" evidence="1">
    <location>
        <begin position="97"/>
        <end position="122"/>
    </location>
</feature>
<proteinExistence type="predicted"/>
<accession>A0A0D9Z3D8</accession>
<dbReference type="eggNOG" id="ENOG502SCJ6">
    <property type="taxonomic scope" value="Eukaryota"/>
</dbReference>
<dbReference type="Gramene" id="OGLUM03G07060.1">
    <property type="protein sequence ID" value="OGLUM03G07060.1"/>
    <property type="gene ID" value="OGLUM03G07060"/>
</dbReference>
<dbReference type="HOGENOM" id="CLU_1009620_0_0_1"/>
<evidence type="ECO:0000313" key="3">
    <source>
        <dbReference type="Proteomes" id="UP000026961"/>
    </source>
</evidence>
<name>A0A0D9Z3D8_9ORYZ</name>
<feature type="compositionally biased region" description="Low complexity" evidence="1">
    <location>
        <begin position="107"/>
        <end position="120"/>
    </location>
</feature>
<dbReference type="Proteomes" id="UP000026961">
    <property type="component" value="Chromosome 3"/>
</dbReference>
<dbReference type="PANTHER" id="PTHR34570:SF12">
    <property type="entry name" value="EXPRESSED PROTEIN"/>
    <property type="match status" value="1"/>
</dbReference>
<evidence type="ECO:0000256" key="1">
    <source>
        <dbReference type="SAM" id="MobiDB-lite"/>
    </source>
</evidence>
<reference evidence="2" key="2">
    <citation type="submission" date="2018-05" db="EMBL/GenBank/DDBJ databases">
        <title>OgluRS3 (Oryza glumaepatula Reference Sequence Version 3).</title>
        <authorList>
            <person name="Zhang J."/>
            <person name="Kudrna D."/>
            <person name="Lee S."/>
            <person name="Talag J."/>
            <person name="Welchert J."/>
            <person name="Wing R.A."/>
        </authorList>
    </citation>
    <scope>NUCLEOTIDE SEQUENCE [LARGE SCALE GENOMIC DNA]</scope>
</reference>
<dbReference type="AlphaFoldDB" id="A0A0D9Z3D8"/>
<reference evidence="2" key="1">
    <citation type="submission" date="2015-04" db="UniProtKB">
        <authorList>
            <consortium name="EnsemblPlants"/>
        </authorList>
    </citation>
    <scope>IDENTIFICATION</scope>
</reference>
<dbReference type="PANTHER" id="PTHR34570">
    <property type="entry name" value="OS03G0593100 PROTEIN"/>
    <property type="match status" value="1"/>
</dbReference>
<protein>
    <submittedName>
        <fullName evidence="2">Uncharacterized protein</fullName>
    </submittedName>
</protein>
<evidence type="ECO:0000313" key="2">
    <source>
        <dbReference type="EnsemblPlants" id="OGLUM03G07060.1"/>
    </source>
</evidence>
<organism evidence="2">
    <name type="scientific">Oryza glumipatula</name>
    <dbReference type="NCBI Taxonomy" id="40148"/>
    <lineage>
        <taxon>Eukaryota</taxon>
        <taxon>Viridiplantae</taxon>
        <taxon>Streptophyta</taxon>
        <taxon>Embryophyta</taxon>
        <taxon>Tracheophyta</taxon>
        <taxon>Spermatophyta</taxon>
        <taxon>Magnoliopsida</taxon>
        <taxon>Liliopsida</taxon>
        <taxon>Poales</taxon>
        <taxon>Poaceae</taxon>
        <taxon>BOP clade</taxon>
        <taxon>Oryzoideae</taxon>
        <taxon>Oryzeae</taxon>
        <taxon>Oryzinae</taxon>
        <taxon>Oryza</taxon>
    </lineage>
</organism>
<dbReference type="EnsemblPlants" id="OGLUM03G07060.1">
    <property type="protein sequence ID" value="OGLUM03G07060.1"/>
    <property type="gene ID" value="OGLUM03G07060"/>
</dbReference>
<sequence>MRRHGGSEASPSIIHTSSIALLQERFRNLQKVKEMREAGNKELNRVRPADAHDRAAAAGSASASALGLGLHHAAVNGTNEQPRWFLHPDLVRPPSRPLHHGSGVVQASPSTPATTSPWTTMQNSGYRGDVDVDTSLHLPMVGGSLLLSIPLSWVGLDQSPGQTNPPPRRIVLCPPDIPIEQKSCLLRPAWGFSPTCVAFAARTKGNLAPDPEASLNCGRRPPRARRRGAGCGSGDQAPSRAHGVLPCGWSSAPGSPPVILPPVPLKFFIPGARGRL</sequence>
<feature type="region of interest" description="Disordered" evidence="1">
    <location>
        <begin position="212"/>
        <end position="240"/>
    </location>
</feature>
<keyword evidence="3" id="KW-1185">Reference proteome</keyword>